<gene>
    <name evidence="1" type="ORF">Prum_022120</name>
</gene>
<name>A0A6V8KYX9_9ACTN</name>
<evidence type="ECO:0008006" key="3">
    <source>
        <dbReference type="Google" id="ProtNLM"/>
    </source>
</evidence>
<sequence>MDLRLGPHQVRNAVFARAPRRRGGVDADEVRTFLDRVADEMARLYGEVASARGETERIKAALYAWQSAHAATCTRATARV</sequence>
<dbReference type="EMBL" id="BLPG01000001">
    <property type="protein sequence ID" value="GFJ88570.1"/>
    <property type="molecule type" value="Genomic_DNA"/>
</dbReference>
<reference evidence="1 2" key="1">
    <citation type="submission" date="2020-03" db="EMBL/GenBank/DDBJ databases">
        <title>Whole genome shotgun sequence of Phytohabitans rumicis NBRC 108638.</title>
        <authorList>
            <person name="Komaki H."/>
            <person name="Tamura T."/>
        </authorList>
    </citation>
    <scope>NUCLEOTIDE SEQUENCE [LARGE SCALE GENOMIC DNA]</scope>
    <source>
        <strain evidence="1 2">NBRC 108638</strain>
    </source>
</reference>
<dbReference type="Gene3D" id="6.10.250.660">
    <property type="match status" value="1"/>
</dbReference>
<dbReference type="InterPro" id="IPR019933">
    <property type="entry name" value="DivIVA_domain"/>
</dbReference>
<protein>
    <recommendedName>
        <fullName evidence="3">Antigen 84</fullName>
    </recommendedName>
</protein>
<accession>A0A6V8KYX9</accession>
<evidence type="ECO:0000313" key="1">
    <source>
        <dbReference type="EMBL" id="GFJ88570.1"/>
    </source>
</evidence>
<keyword evidence="2" id="KW-1185">Reference proteome</keyword>
<dbReference type="NCBIfam" id="TIGR03544">
    <property type="entry name" value="DivI1A_domain"/>
    <property type="match status" value="1"/>
</dbReference>
<proteinExistence type="predicted"/>
<dbReference type="AlphaFoldDB" id="A0A6V8KYX9"/>
<evidence type="ECO:0000313" key="2">
    <source>
        <dbReference type="Proteomes" id="UP000482960"/>
    </source>
</evidence>
<organism evidence="1 2">
    <name type="scientific">Phytohabitans rumicis</name>
    <dbReference type="NCBI Taxonomy" id="1076125"/>
    <lineage>
        <taxon>Bacteria</taxon>
        <taxon>Bacillati</taxon>
        <taxon>Actinomycetota</taxon>
        <taxon>Actinomycetes</taxon>
        <taxon>Micromonosporales</taxon>
        <taxon>Micromonosporaceae</taxon>
    </lineage>
</organism>
<dbReference type="Proteomes" id="UP000482960">
    <property type="component" value="Unassembled WGS sequence"/>
</dbReference>
<comment type="caution">
    <text evidence="1">The sequence shown here is derived from an EMBL/GenBank/DDBJ whole genome shotgun (WGS) entry which is preliminary data.</text>
</comment>
<reference evidence="1 2" key="2">
    <citation type="submission" date="2020-03" db="EMBL/GenBank/DDBJ databases">
        <authorList>
            <person name="Ichikawa N."/>
            <person name="Kimura A."/>
            <person name="Kitahashi Y."/>
            <person name="Uohara A."/>
        </authorList>
    </citation>
    <scope>NUCLEOTIDE SEQUENCE [LARGE SCALE GENOMIC DNA]</scope>
    <source>
        <strain evidence="1 2">NBRC 108638</strain>
    </source>
</reference>